<reference evidence="3 4" key="1">
    <citation type="submission" date="2015-09" db="EMBL/GenBank/DDBJ databases">
        <title>Genome announcement of multiple Pseudomonas syringae strains.</title>
        <authorList>
            <person name="Thakur S."/>
            <person name="Wang P.W."/>
            <person name="Gong Y."/>
            <person name="Weir B.S."/>
            <person name="Guttman D.S."/>
        </authorList>
    </citation>
    <scope>NUCLEOTIDE SEQUENCE [LARGE SCALE GENOMIC DNA]</scope>
    <source>
        <strain evidence="3 4">ICMP9151</strain>
    </source>
</reference>
<dbReference type="RefSeq" id="WP_054997512.1">
    <property type="nucleotide sequence ID" value="NZ_LJRO01000153.1"/>
</dbReference>
<sequence>MSRAAPAGKLARSYDQLDAGSHRFTPSTLAIREHRARERADRFVDQFIEHFPEKNYFPDGDDGALFALLVQMPEWPADLMLRVQSENDEVLALYLKGNDKSVARQTVVLTQSADDTYIAPDGVSIADEEPLLHLVFSQLPPSCTLGAGGNFPGSNSVPGRIVTLREQVAGLARAQRPLFFDAFLAADFAFKSQSLIRPPNPFLPLWKRGQAERSPVLSILNALTPDVPLGRLEDLQDHMKLSEEQETDFLENGILPDAFVEAMTISSKEWSSSLAIDGLSRTRFFNSYTHELAYKVASELLASELRRELVIVEVDKEAYVAARTDETQIVLLHDGYGNYRAQDASNREITEFKEGTDSFYLAISSQLKDDERALLGLQFEQDTKGFRSLLTRQAINENQGWFDPEKPTEIDTGFLPEWFANATDADKRNWKTAVHDYSMALLEAQTPDLLDPSLHGQPEQLRKYAREKLKERIMLDHGVAVDPDEISVHTYSVEIDPDTVVDIDFGFAGPSELEPQYVTESRSLTDLSLKNLAVTNLNFLLASHAFDSQGQRLSFLNAGYLFAMIRDLNIGEDYSNFLRTVLSTSASGQWHRECYARAMQAQMRLDAIEAKMAGDFLGDGGLPEELANRGYKWVMAALNHPVDNDEREAVEGHRIQVSQLSIHGIPLGGILVFSVESRASVVTVVVFTPQAPDGLCFREISSAEEFLNQVLLEPALLDYLVSRAHLASRADIRHALTAGRDALSMELLPCNGSFLEAIYDFEVERVISAVDEQTTSTWETNWESAWEIAKTFGDIVLAFAPFRVRLPIAAIRSFYAIWQGVQKAGGDEKGASLYFVQAALLLADGLIVPTSRRVKSPTAIAVGRAALDPKIAVSRAPRGLNLREDGIYKGVHEKVQEGAASRFYAVQQGKTYAVRYDTDVATWRVIDARRPDAYYQVPIRFDEKGSWVQVSVGLRGGKKGSKAKKSDSGSGSDTSSPDISTGKKLFELDMSGFFESSAFKKAQKNIQDDLIPVVKKAVEKYRLEGKGSLHPSKAGLYSLDLPGVGKSTGRGAWRLMFEPPKKGVLKVHSILDPH</sequence>
<dbReference type="AlphaFoldDB" id="A0AA40P5I4"/>
<comment type="caution">
    <text evidence="3">The sequence shown here is derived from an EMBL/GenBank/DDBJ whole genome shotgun (WGS) entry which is preliminary data.</text>
</comment>
<dbReference type="EMBL" id="LJRO01000153">
    <property type="protein sequence ID" value="KPZ02869.1"/>
    <property type="molecule type" value="Genomic_DNA"/>
</dbReference>
<evidence type="ECO:0000313" key="4">
    <source>
        <dbReference type="Proteomes" id="UP000050523"/>
    </source>
</evidence>
<accession>A0AA40P5I4</accession>
<proteinExistence type="predicted"/>
<dbReference type="InterPro" id="IPR046673">
    <property type="entry name" value="ToxA_N"/>
</dbReference>
<name>A0AA40P5I4_9PSED</name>
<organism evidence="3 4">
    <name type="scientific">Pseudomonas tremae</name>
    <dbReference type="NCBI Taxonomy" id="200454"/>
    <lineage>
        <taxon>Bacteria</taxon>
        <taxon>Pseudomonadati</taxon>
        <taxon>Pseudomonadota</taxon>
        <taxon>Gammaproteobacteria</taxon>
        <taxon>Pseudomonadales</taxon>
        <taxon>Pseudomonadaceae</taxon>
        <taxon>Pseudomonas</taxon>
    </lineage>
</organism>
<feature type="domain" description="Dermonecrotic toxin N-terminal" evidence="2">
    <location>
        <begin position="460"/>
        <end position="726"/>
    </location>
</feature>
<protein>
    <recommendedName>
        <fullName evidence="2">Dermonecrotic toxin N-terminal domain-containing protein</fullName>
    </recommendedName>
</protein>
<evidence type="ECO:0000259" key="2">
    <source>
        <dbReference type="Pfam" id="PF20178"/>
    </source>
</evidence>
<evidence type="ECO:0000313" key="3">
    <source>
        <dbReference type="EMBL" id="KPZ02869.1"/>
    </source>
</evidence>
<dbReference type="Proteomes" id="UP000050523">
    <property type="component" value="Unassembled WGS sequence"/>
</dbReference>
<dbReference type="Pfam" id="PF20178">
    <property type="entry name" value="ToxA_N"/>
    <property type="match status" value="1"/>
</dbReference>
<feature type="region of interest" description="Disordered" evidence="1">
    <location>
        <begin position="956"/>
        <end position="980"/>
    </location>
</feature>
<evidence type="ECO:0000256" key="1">
    <source>
        <dbReference type="SAM" id="MobiDB-lite"/>
    </source>
</evidence>
<gene>
    <name evidence="3" type="ORF">ALO43_02654</name>
</gene>